<dbReference type="InParanoid" id="E4XAQ7"/>
<dbReference type="EMBL" id="FN653032">
    <property type="protein sequence ID" value="CBY08554.1"/>
    <property type="molecule type" value="Genomic_DNA"/>
</dbReference>
<name>E4XAQ7_OIKDI</name>
<evidence type="ECO:0000313" key="2">
    <source>
        <dbReference type="Proteomes" id="UP000001307"/>
    </source>
</evidence>
<accession>E4XAQ7</accession>
<sequence length="158" mass="18516">MEVARDQVILSIRNFLMHREIHYNSCQETEKALKSLREEKSILDGILTEDGKNTNSTDTDEVRHWAKQLENALYRGLHVFNNDAEIELFLQNYNALKLEEFRAQLEKNKREHCASILAISEEQEESNRVPDEPYDEVLLKDTSKVYTELFPLSQSERS</sequence>
<keyword evidence="2" id="KW-1185">Reference proteome</keyword>
<protein>
    <submittedName>
        <fullName evidence="1">Uncharacterized protein</fullName>
    </submittedName>
</protein>
<proteinExistence type="predicted"/>
<evidence type="ECO:0000313" key="1">
    <source>
        <dbReference type="EMBL" id="CBY08554.1"/>
    </source>
</evidence>
<dbReference type="AlphaFoldDB" id="E4XAQ7"/>
<reference evidence="1 2" key="1">
    <citation type="journal article" date="2010" name="Science">
        <title>Plasticity of animal genome architecture unmasked by rapid evolution of a pelagic tunicate.</title>
        <authorList>
            <person name="Denoeud F."/>
            <person name="Henriet S."/>
            <person name="Mungpakdee S."/>
            <person name="Aury J.M."/>
            <person name="Da Silva C."/>
            <person name="Brinkmann H."/>
            <person name="Mikhaleva J."/>
            <person name="Olsen L.C."/>
            <person name="Jubin C."/>
            <person name="Canestro C."/>
            <person name="Bouquet J.M."/>
            <person name="Danks G."/>
            <person name="Poulain J."/>
            <person name="Campsteijn C."/>
            <person name="Adamski M."/>
            <person name="Cross I."/>
            <person name="Yadetie F."/>
            <person name="Muffato M."/>
            <person name="Louis A."/>
            <person name="Butcher S."/>
            <person name="Tsagkogeorga G."/>
            <person name="Konrad A."/>
            <person name="Singh S."/>
            <person name="Jensen M.F."/>
            <person name="Cong E.H."/>
            <person name="Eikeseth-Otteraa H."/>
            <person name="Noel B."/>
            <person name="Anthouard V."/>
            <person name="Porcel B.M."/>
            <person name="Kachouri-Lafond R."/>
            <person name="Nishino A."/>
            <person name="Ugolini M."/>
            <person name="Chourrout P."/>
            <person name="Nishida H."/>
            <person name="Aasland R."/>
            <person name="Huzurbazar S."/>
            <person name="Westhof E."/>
            <person name="Delsuc F."/>
            <person name="Lehrach H."/>
            <person name="Reinhardt R."/>
            <person name="Weissenbach J."/>
            <person name="Roy S.W."/>
            <person name="Artiguenave F."/>
            <person name="Postlethwait J.H."/>
            <person name="Manak J.R."/>
            <person name="Thompson E.M."/>
            <person name="Jaillon O."/>
            <person name="Du Pasquier L."/>
            <person name="Boudinot P."/>
            <person name="Liberles D.A."/>
            <person name="Volff J.N."/>
            <person name="Philippe H."/>
            <person name="Lenhard B."/>
            <person name="Roest Crollius H."/>
            <person name="Wincker P."/>
            <person name="Chourrout D."/>
        </authorList>
    </citation>
    <scope>NUCLEOTIDE SEQUENCE [LARGE SCALE GENOMIC DNA]</scope>
</reference>
<dbReference type="Proteomes" id="UP000001307">
    <property type="component" value="Unassembled WGS sequence"/>
</dbReference>
<organism evidence="1 2">
    <name type="scientific">Oikopleura dioica</name>
    <name type="common">Tunicate</name>
    <dbReference type="NCBI Taxonomy" id="34765"/>
    <lineage>
        <taxon>Eukaryota</taxon>
        <taxon>Metazoa</taxon>
        <taxon>Chordata</taxon>
        <taxon>Tunicata</taxon>
        <taxon>Appendicularia</taxon>
        <taxon>Copelata</taxon>
        <taxon>Oikopleuridae</taxon>
        <taxon>Oikopleura</taxon>
    </lineage>
</organism>
<gene>
    <name evidence="1" type="ORF">GSOID_T00005130001</name>
</gene>